<organism evidence="1 2">
    <name type="scientific">Svornostia abyssi</name>
    <dbReference type="NCBI Taxonomy" id="2898438"/>
    <lineage>
        <taxon>Bacteria</taxon>
        <taxon>Bacillati</taxon>
        <taxon>Actinomycetota</taxon>
        <taxon>Thermoleophilia</taxon>
        <taxon>Solirubrobacterales</taxon>
        <taxon>Baekduiaceae</taxon>
        <taxon>Svornostia</taxon>
    </lineage>
</organism>
<evidence type="ECO:0000313" key="2">
    <source>
        <dbReference type="Proteomes" id="UP001058860"/>
    </source>
</evidence>
<dbReference type="Proteomes" id="UP001058860">
    <property type="component" value="Chromosome"/>
</dbReference>
<accession>A0ABY5PEN1</accession>
<protein>
    <submittedName>
        <fullName evidence="1">Helix-turn-helix domain-containing protein</fullName>
    </submittedName>
</protein>
<name>A0ABY5PEN1_9ACTN</name>
<sequence>MATSDSTFGAALLSEFAHALQRDPKLGAEFARALAPYLPGAAPEYLTTKDVAERVRMHPKSVARAMNAGLLTGERIGNRWQTTPAAVDAWRDRGCPLATLTPAQATRRARRAKARTSRATQAILTGGRPS</sequence>
<proteinExistence type="predicted"/>
<gene>
    <name evidence="1" type="ORF">LRS13_20730</name>
</gene>
<dbReference type="EMBL" id="CP088295">
    <property type="protein sequence ID" value="UUY03077.1"/>
    <property type="molecule type" value="Genomic_DNA"/>
</dbReference>
<evidence type="ECO:0000313" key="1">
    <source>
        <dbReference type="EMBL" id="UUY03077.1"/>
    </source>
</evidence>
<keyword evidence="2" id="KW-1185">Reference proteome</keyword>
<dbReference type="RefSeq" id="WP_353863592.1">
    <property type="nucleotide sequence ID" value="NZ_CP088295.1"/>
</dbReference>
<reference evidence="2" key="1">
    <citation type="submission" date="2021-11" db="EMBL/GenBank/DDBJ databases">
        <title>Cultivation dependent microbiological survey of springs from the worlds oldest radium mine currently devoted to the extraction of radon-saturated water.</title>
        <authorList>
            <person name="Kapinusova G."/>
            <person name="Smrhova T."/>
            <person name="Strejcek M."/>
            <person name="Suman J."/>
            <person name="Jani K."/>
            <person name="Pajer P."/>
            <person name="Uhlik O."/>
        </authorList>
    </citation>
    <scope>NUCLEOTIDE SEQUENCE [LARGE SCALE GENOMIC DNA]</scope>
    <source>
        <strain evidence="2">J379</strain>
    </source>
</reference>